<keyword evidence="4" id="KW-1185">Reference proteome</keyword>
<organism evidence="3 4">
    <name type="scientific">Nannocystis radixulma</name>
    <dbReference type="NCBI Taxonomy" id="2995305"/>
    <lineage>
        <taxon>Bacteria</taxon>
        <taxon>Pseudomonadati</taxon>
        <taxon>Myxococcota</taxon>
        <taxon>Polyangia</taxon>
        <taxon>Nannocystales</taxon>
        <taxon>Nannocystaceae</taxon>
        <taxon>Nannocystis</taxon>
    </lineage>
</organism>
<evidence type="ECO:0000259" key="2">
    <source>
        <dbReference type="PROSITE" id="PS51194"/>
    </source>
</evidence>
<reference evidence="3 4" key="1">
    <citation type="submission" date="2022-11" db="EMBL/GenBank/DDBJ databases">
        <title>Minimal conservation of predation-associated metabolite biosynthetic gene clusters underscores biosynthetic potential of Myxococcota including descriptions for ten novel species: Archangium lansinium sp. nov., Myxococcus landrumus sp. nov., Nannocystis bai.</title>
        <authorList>
            <person name="Ahearne A."/>
            <person name="Stevens C."/>
            <person name="Dowd S."/>
        </authorList>
    </citation>
    <scope>NUCLEOTIDE SEQUENCE [LARGE SCALE GENOMIC DNA]</scope>
    <source>
        <strain evidence="3 4">NCELM</strain>
    </source>
</reference>
<dbReference type="SUPFAM" id="SSF52540">
    <property type="entry name" value="P-loop containing nucleoside triphosphate hydrolases"/>
    <property type="match status" value="1"/>
</dbReference>
<accession>A0ABT5BL61</accession>
<dbReference type="Pfam" id="PF00271">
    <property type="entry name" value="Helicase_C"/>
    <property type="match status" value="1"/>
</dbReference>
<comment type="caution">
    <text evidence="3">The sequence shown here is derived from an EMBL/GenBank/DDBJ whole genome shotgun (WGS) entry which is preliminary data.</text>
</comment>
<dbReference type="EMBL" id="JAQNDN010000024">
    <property type="protein sequence ID" value="MDC0674418.1"/>
    <property type="molecule type" value="Genomic_DNA"/>
</dbReference>
<proteinExistence type="predicted"/>
<keyword evidence="3" id="KW-0347">Helicase</keyword>
<evidence type="ECO:0000313" key="3">
    <source>
        <dbReference type="EMBL" id="MDC0674418.1"/>
    </source>
</evidence>
<keyword evidence="3" id="KW-0378">Hydrolase</keyword>
<feature type="compositionally biased region" description="Acidic residues" evidence="1">
    <location>
        <begin position="58"/>
        <end position="67"/>
    </location>
</feature>
<feature type="region of interest" description="Disordered" evidence="1">
    <location>
        <begin position="52"/>
        <end position="86"/>
    </location>
</feature>
<dbReference type="NCBIfam" id="NF038325">
    <property type="entry name" value="DISARM_DrmAS"/>
    <property type="match status" value="1"/>
</dbReference>
<keyword evidence="3" id="KW-0547">Nucleotide-binding</keyword>
<feature type="region of interest" description="Disordered" evidence="1">
    <location>
        <begin position="1061"/>
        <end position="1083"/>
    </location>
</feature>
<dbReference type="PROSITE" id="PS51194">
    <property type="entry name" value="HELICASE_CTER"/>
    <property type="match status" value="1"/>
</dbReference>
<dbReference type="CDD" id="cd18785">
    <property type="entry name" value="SF2_C"/>
    <property type="match status" value="1"/>
</dbReference>
<feature type="domain" description="Helicase C-terminal" evidence="2">
    <location>
        <begin position="772"/>
        <end position="975"/>
    </location>
</feature>
<name>A0ABT5BL61_9BACT</name>
<protein>
    <submittedName>
        <fullName evidence="3">DISARM system helicase DrmA</fullName>
    </submittedName>
</protein>
<dbReference type="Gene3D" id="3.40.50.300">
    <property type="entry name" value="P-loop containing nucleotide triphosphate hydrolases"/>
    <property type="match status" value="1"/>
</dbReference>
<dbReference type="Proteomes" id="UP001217838">
    <property type="component" value="Unassembled WGS sequence"/>
</dbReference>
<dbReference type="SMART" id="SM00490">
    <property type="entry name" value="HELICc"/>
    <property type="match status" value="1"/>
</dbReference>
<evidence type="ECO:0000313" key="4">
    <source>
        <dbReference type="Proteomes" id="UP001217838"/>
    </source>
</evidence>
<dbReference type="InterPro" id="IPR001650">
    <property type="entry name" value="Helicase_C-like"/>
</dbReference>
<gene>
    <name evidence="3" type="primary">drmA</name>
    <name evidence="3" type="ORF">POL58_42105</name>
</gene>
<keyword evidence="3" id="KW-0067">ATP-binding</keyword>
<dbReference type="GO" id="GO:0004386">
    <property type="term" value="F:helicase activity"/>
    <property type="evidence" value="ECO:0007669"/>
    <property type="project" value="UniProtKB-KW"/>
</dbReference>
<dbReference type="RefSeq" id="WP_272008637.1">
    <property type="nucleotide sequence ID" value="NZ_JAQNDN010000024.1"/>
</dbReference>
<dbReference type="InterPro" id="IPR027417">
    <property type="entry name" value="P-loop_NTPase"/>
</dbReference>
<sequence>MQAPVQVRDQLVSALALDLVGPAPDDAARAEELLPVAPSVWYLTGFLVPFEAPPSEREGDDADGELDGIDKARAGDDESAPEAAAARKGLFPSSIGLSMLVPADTRSLTVTARWGDYHPQLQTESEGGGRRAPRWQRCPRAETLELPLKPGQTPHPIPNSGGLEFALSVRPAPTATGLPPGTRAVSVFLVNRRPTAEEAREQAWVFQAGLHVTSPAPLVPRPDVRSSEDWDDRVADLQYRAVVEHAVGHNVSVRVHCDPGGECRQVETVWLPQAHVEKVIATAIPSVDLGMEVLAAAPSGAVLADRLSGLVDAYTNWLAGQARTRLAEPGRQDTCDELIQRAEVARDRIAAGLAALTRDPDAFFAFQLANRAVATAMRQRACHGNGKRPDQVAPPNWRPFQLAFILLNLAGIVDPTHRDRGVVDLLFFPTGGGKTEAYLGLSAFTLVLRRLRNPGLLGAGVGVLMRYTLRLLTLDQLGRAATLICALELERQRAPSRLGPWPFEIGLWVGQAATPNTLGEKGDSRPTTARARVLAFQRNHKRNPSPIPLEVCPWCGEPFIPNSFRLLPDTDHPRELVIRCSARDCLFTRNQSLPLVAVDEPLYRRLPCFIIATVDKFAGLPYVGEAGALLGHADRADASGFYGPAEPGKGRPLERPLLPPDLIIQDELHLISGPLGTMVGLYETALDALATRKQGNVMVRPKIVASTATVRRAEKQIRALFGRTIVDVFPPPGPDPRDSFFARTVPPSERNARIYLGVASQGRSLKVVLLRTYLALMAAAQKQWQQAGGANNPDNPADPYMTLLGYFNSLRELGGSRRIVEDEVNARLTYYGERKRDNEPEGSFASRRIDHLPQELTSRVSTSDIAESKRRLALRFHEKDRVDVVLATNMISVGLDITRLGLMVVLGQPKTAAEYIQATSRVGRDEDRPGLVITLLNVHRPRDRSHFERFAAWHASFYRAVEATSVTPFSPRALGRGLPAITVALGRHGHHKLSPARRAIDAAAERARLDFVADTIAARAESHDLDLGAAEQGALRQHVRARVQGLLDDWSSLAHAQRQVGEGLQYQREASSDPPLLHQPGDPRLEKLPAGFNKFTAARSLRDVEPAVDLWIRNPDGFLVEGDAEEAQP</sequence>
<evidence type="ECO:0000256" key="1">
    <source>
        <dbReference type="SAM" id="MobiDB-lite"/>
    </source>
</evidence>